<reference evidence="1" key="3">
    <citation type="submission" date="2025-09" db="UniProtKB">
        <authorList>
            <consortium name="Ensembl"/>
        </authorList>
    </citation>
    <scope>IDENTIFICATION</scope>
    <source>
        <strain evidence="1">Thoroughbred</strain>
    </source>
</reference>
<dbReference type="InterPro" id="IPR011990">
    <property type="entry name" value="TPR-like_helical_dom_sf"/>
</dbReference>
<sequence>MRRSKADVERYIASVQGSAPSPRESMKGFYFAKLYYEAKEYDLAKNPLVHSCIF</sequence>
<proteinExistence type="predicted"/>
<dbReference type="GeneTree" id="ENSGT00940000154389"/>
<evidence type="ECO:0000313" key="2">
    <source>
        <dbReference type="Proteomes" id="UP000002281"/>
    </source>
</evidence>
<organism evidence="1 2">
    <name type="scientific">Equus caballus</name>
    <name type="common">Horse</name>
    <dbReference type="NCBI Taxonomy" id="9796"/>
    <lineage>
        <taxon>Eukaryota</taxon>
        <taxon>Metazoa</taxon>
        <taxon>Chordata</taxon>
        <taxon>Craniata</taxon>
        <taxon>Vertebrata</taxon>
        <taxon>Euteleostomi</taxon>
        <taxon>Mammalia</taxon>
        <taxon>Eutheria</taxon>
        <taxon>Laurasiatheria</taxon>
        <taxon>Perissodactyla</taxon>
        <taxon>Equidae</taxon>
        <taxon>Equus</taxon>
    </lineage>
</organism>
<dbReference type="Gene3D" id="1.25.40.10">
    <property type="entry name" value="Tetratricopeptide repeat domain"/>
    <property type="match status" value="1"/>
</dbReference>
<reference evidence="1" key="2">
    <citation type="submission" date="2025-08" db="UniProtKB">
        <authorList>
            <consortium name="Ensembl"/>
        </authorList>
    </citation>
    <scope>IDENTIFICATION</scope>
    <source>
        <strain evidence="1">Thoroughbred</strain>
    </source>
</reference>
<keyword evidence="2" id="KW-1185">Reference proteome</keyword>
<accession>A0A9L0SYI3</accession>
<dbReference type="AlphaFoldDB" id="A0A9L0SYI3"/>
<dbReference type="Ensembl" id="ENSECAT00000087347.1">
    <property type="protein sequence ID" value="ENSECAP00000079045.1"/>
    <property type="gene ID" value="ENSECAG00000008458.4"/>
</dbReference>
<name>A0A9L0SYI3_HORSE</name>
<gene>
    <name evidence="1" type="primary">RANBP2</name>
</gene>
<evidence type="ECO:0000313" key="1">
    <source>
        <dbReference type="Ensembl" id="ENSECAP00000079045.1"/>
    </source>
</evidence>
<protein>
    <submittedName>
        <fullName evidence="1">RAN binding protein 2</fullName>
    </submittedName>
</protein>
<reference evidence="1 2" key="1">
    <citation type="journal article" date="2009" name="Science">
        <title>Genome sequence, comparative analysis, and population genetics of the domestic horse.</title>
        <authorList>
            <consortium name="Broad Institute Genome Sequencing Platform"/>
            <consortium name="Broad Institute Whole Genome Assembly Team"/>
            <person name="Wade C.M."/>
            <person name="Giulotto E."/>
            <person name="Sigurdsson S."/>
            <person name="Zoli M."/>
            <person name="Gnerre S."/>
            <person name="Imsland F."/>
            <person name="Lear T.L."/>
            <person name="Adelson D.L."/>
            <person name="Bailey E."/>
            <person name="Bellone R.R."/>
            <person name="Bloecker H."/>
            <person name="Distl O."/>
            <person name="Edgar R.C."/>
            <person name="Garber M."/>
            <person name="Leeb T."/>
            <person name="Mauceli E."/>
            <person name="MacLeod J.N."/>
            <person name="Penedo M.C.T."/>
            <person name="Raison J.M."/>
            <person name="Sharpe T."/>
            <person name="Vogel J."/>
            <person name="Andersson L."/>
            <person name="Antczak D.F."/>
            <person name="Biagi T."/>
            <person name="Binns M.M."/>
            <person name="Chowdhary B.P."/>
            <person name="Coleman S.J."/>
            <person name="Della Valle G."/>
            <person name="Fryc S."/>
            <person name="Guerin G."/>
            <person name="Hasegawa T."/>
            <person name="Hill E.W."/>
            <person name="Jurka J."/>
            <person name="Kiialainen A."/>
            <person name="Lindgren G."/>
            <person name="Liu J."/>
            <person name="Magnani E."/>
            <person name="Mickelson J.R."/>
            <person name="Murray J."/>
            <person name="Nergadze S.G."/>
            <person name="Onofrio R."/>
            <person name="Pedroni S."/>
            <person name="Piras M.F."/>
            <person name="Raudsepp T."/>
            <person name="Rocchi M."/>
            <person name="Roeed K.H."/>
            <person name="Ryder O.A."/>
            <person name="Searle S."/>
            <person name="Skow L."/>
            <person name="Swinburne J.E."/>
            <person name="Syvaenen A.C."/>
            <person name="Tozaki T."/>
            <person name="Valberg S.J."/>
            <person name="Vaudin M."/>
            <person name="White J.R."/>
            <person name="Zody M.C."/>
            <person name="Lander E.S."/>
            <person name="Lindblad-Toh K."/>
        </authorList>
    </citation>
    <scope>NUCLEOTIDE SEQUENCE [LARGE SCALE GENOMIC DNA]</scope>
    <source>
        <strain evidence="1 2">Thoroughbred</strain>
    </source>
</reference>
<dbReference type="Proteomes" id="UP000002281">
    <property type="component" value="Chromosome 15"/>
</dbReference>